<evidence type="ECO:0000313" key="3">
    <source>
        <dbReference type="Proteomes" id="UP000198440"/>
    </source>
</evidence>
<keyword evidence="1" id="KW-1133">Transmembrane helix</keyword>
<organism evidence="2 3">
    <name type="scientific">Antarctobacter heliothermus</name>
    <dbReference type="NCBI Taxonomy" id="74033"/>
    <lineage>
        <taxon>Bacteria</taxon>
        <taxon>Pseudomonadati</taxon>
        <taxon>Pseudomonadota</taxon>
        <taxon>Alphaproteobacteria</taxon>
        <taxon>Rhodobacterales</taxon>
        <taxon>Roseobacteraceae</taxon>
        <taxon>Antarctobacter</taxon>
    </lineage>
</organism>
<keyword evidence="1" id="KW-0812">Transmembrane</keyword>
<dbReference type="AlphaFoldDB" id="A0A239FZ38"/>
<protein>
    <submittedName>
        <fullName evidence="2">Uncharacterized protein</fullName>
    </submittedName>
</protein>
<dbReference type="Proteomes" id="UP000198440">
    <property type="component" value="Unassembled WGS sequence"/>
</dbReference>
<sequence length="250" mass="28777">MLLRALLLLVVVVALSGAATWYFGHEVLIALGLILTQLKVLMKKLFGVELPVLFVWLKTQGAMFFRVELIKKWLMTSVLPLMLGKALLRRIQLLVKRYLEVVQLRYARLLAWFNRLSPLERAVAWMVILFASLALSVTSMGLWLILFSVQLPLWLVAAGGAALRLTWSTLQKGLFKALAFLQLGWLWKGIKRLLPAAVLERKRRTEFRIARAVVRRRRMTLKQLVDRKGRLPFKLGVLAEYLFHPPGRKR</sequence>
<feature type="transmembrane region" description="Helical" evidence="1">
    <location>
        <begin position="122"/>
        <end position="144"/>
    </location>
</feature>
<name>A0A239FZ38_9RHOB</name>
<keyword evidence="1" id="KW-0472">Membrane</keyword>
<reference evidence="2 3" key="1">
    <citation type="submission" date="2017-06" db="EMBL/GenBank/DDBJ databases">
        <authorList>
            <person name="Kim H.J."/>
            <person name="Triplett B.A."/>
        </authorList>
    </citation>
    <scope>NUCLEOTIDE SEQUENCE [LARGE SCALE GENOMIC DNA]</scope>
    <source>
        <strain evidence="2 3">DSM 11445</strain>
    </source>
</reference>
<accession>A0A239FZ38</accession>
<dbReference type="EMBL" id="FZON01000023">
    <property type="protein sequence ID" value="SNS62307.1"/>
    <property type="molecule type" value="Genomic_DNA"/>
</dbReference>
<proteinExistence type="predicted"/>
<evidence type="ECO:0000256" key="1">
    <source>
        <dbReference type="SAM" id="Phobius"/>
    </source>
</evidence>
<evidence type="ECO:0000313" key="2">
    <source>
        <dbReference type="EMBL" id="SNS62307.1"/>
    </source>
</evidence>
<feature type="transmembrane region" description="Helical" evidence="1">
    <location>
        <begin position="28"/>
        <end position="57"/>
    </location>
</feature>
<gene>
    <name evidence="2" type="ORF">SAMN04488078_102333</name>
</gene>